<proteinExistence type="predicted"/>
<dbReference type="GeneID" id="94222132"/>
<feature type="signal peptide" evidence="2">
    <location>
        <begin position="1"/>
        <end position="23"/>
    </location>
</feature>
<protein>
    <recommendedName>
        <fullName evidence="5">RxLR effector protein</fullName>
    </recommendedName>
</protein>
<keyword evidence="2" id="KW-0732">Signal</keyword>
<dbReference type="EnsemblProtists" id="Phyra83465">
    <property type="protein sequence ID" value="Phyra83465"/>
    <property type="gene ID" value="Phyra83465"/>
</dbReference>
<evidence type="ECO:0000256" key="1">
    <source>
        <dbReference type="SAM" id="Phobius"/>
    </source>
</evidence>
<keyword evidence="4" id="KW-1185">Reference proteome</keyword>
<dbReference type="Proteomes" id="UP000005238">
    <property type="component" value="Unassembled WGS sequence"/>
</dbReference>
<keyword evidence="1" id="KW-0472">Membrane</keyword>
<evidence type="ECO:0000313" key="4">
    <source>
        <dbReference type="Proteomes" id="UP000005238"/>
    </source>
</evidence>
<keyword evidence="1" id="KW-0812">Transmembrane</keyword>
<accession>H3H017</accession>
<keyword evidence="1" id="KW-1133">Transmembrane helix</keyword>
<reference evidence="4" key="1">
    <citation type="journal article" date="2006" name="Science">
        <title>Phytophthora genome sequences uncover evolutionary origins and mechanisms of pathogenesis.</title>
        <authorList>
            <person name="Tyler B.M."/>
            <person name="Tripathy S."/>
            <person name="Zhang X."/>
            <person name="Dehal P."/>
            <person name="Jiang R.H."/>
            <person name="Aerts A."/>
            <person name="Arredondo F.D."/>
            <person name="Baxter L."/>
            <person name="Bensasson D."/>
            <person name="Beynon J.L."/>
            <person name="Chapman J."/>
            <person name="Damasceno C.M."/>
            <person name="Dorrance A.E."/>
            <person name="Dou D."/>
            <person name="Dickerman A.W."/>
            <person name="Dubchak I.L."/>
            <person name="Garbelotto M."/>
            <person name="Gijzen M."/>
            <person name="Gordon S.G."/>
            <person name="Govers F."/>
            <person name="Grunwald N.J."/>
            <person name="Huang W."/>
            <person name="Ivors K.L."/>
            <person name="Jones R.W."/>
            <person name="Kamoun S."/>
            <person name="Krampis K."/>
            <person name="Lamour K.H."/>
            <person name="Lee M.K."/>
            <person name="McDonald W.H."/>
            <person name="Medina M."/>
            <person name="Meijer H.J."/>
            <person name="Nordberg E.K."/>
            <person name="Maclean D.J."/>
            <person name="Ospina-Giraldo M.D."/>
            <person name="Morris P.F."/>
            <person name="Phuntumart V."/>
            <person name="Putnam N.H."/>
            <person name="Rash S."/>
            <person name="Rose J.K."/>
            <person name="Sakihama Y."/>
            <person name="Salamov A.A."/>
            <person name="Savidor A."/>
            <person name="Scheuring C.F."/>
            <person name="Smith B.M."/>
            <person name="Sobral B.W."/>
            <person name="Terry A."/>
            <person name="Torto-Alalibo T.A."/>
            <person name="Win J."/>
            <person name="Xu Z."/>
            <person name="Zhang H."/>
            <person name="Grigoriev I.V."/>
            <person name="Rokhsar D.S."/>
            <person name="Boore J.L."/>
        </authorList>
    </citation>
    <scope>NUCLEOTIDE SEQUENCE [LARGE SCALE GENOMIC DNA]</scope>
    <source>
        <strain evidence="4">Pr102</strain>
    </source>
</reference>
<sequence>MHLTFFMMLAMAIACIGLARVESSSQTDKVALNAVLSLVKGGSTPRYLKRTQKTAEGEYSAEDEERGWAEVAEKLKQAETEGKVEGQTAAASRWESLAAKVKEGQLKNLDTKQNKWQSAFTKLKASGQLKNVDEAEVVKVTDEVAQALKQDPKKWSKLKKALTITYGVALTALIVLGIEGMISK</sequence>
<evidence type="ECO:0000313" key="3">
    <source>
        <dbReference type="EnsemblProtists" id="Phyra83465"/>
    </source>
</evidence>
<reference evidence="3" key="2">
    <citation type="submission" date="2015-06" db="UniProtKB">
        <authorList>
            <consortium name="EnsemblProtists"/>
        </authorList>
    </citation>
    <scope>IDENTIFICATION</scope>
    <source>
        <strain evidence="3">Pr102</strain>
    </source>
</reference>
<dbReference type="AlphaFoldDB" id="H3H017"/>
<name>H3H017_PHYRM</name>
<dbReference type="HOGENOM" id="CLU_103613_0_0_1"/>
<dbReference type="OrthoDB" id="99924at2759"/>
<feature type="transmembrane region" description="Helical" evidence="1">
    <location>
        <begin position="161"/>
        <end position="182"/>
    </location>
</feature>
<dbReference type="InParanoid" id="H3H017"/>
<dbReference type="OMA" id="QNKWQSA"/>
<dbReference type="VEuPathDB" id="FungiDB:KRP23_1665"/>
<organism evidence="3 4">
    <name type="scientific">Phytophthora ramorum</name>
    <name type="common">Sudden oak death agent</name>
    <dbReference type="NCBI Taxonomy" id="164328"/>
    <lineage>
        <taxon>Eukaryota</taxon>
        <taxon>Sar</taxon>
        <taxon>Stramenopiles</taxon>
        <taxon>Oomycota</taxon>
        <taxon>Peronosporomycetes</taxon>
        <taxon>Peronosporales</taxon>
        <taxon>Peronosporaceae</taxon>
        <taxon>Phytophthora</taxon>
    </lineage>
</organism>
<feature type="chain" id="PRO_5003586280" description="RxLR effector protein" evidence="2">
    <location>
        <begin position="24"/>
        <end position="184"/>
    </location>
</feature>
<dbReference type="VEuPathDB" id="FungiDB:KRP22_11211"/>
<dbReference type="EMBL" id="DS566086">
    <property type="status" value="NOT_ANNOTATED_CDS"/>
    <property type="molecule type" value="Genomic_DNA"/>
</dbReference>
<dbReference type="RefSeq" id="XP_067748998.1">
    <property type="nucleotide sequence ID" value="XM_067886327.1"/>
</dbReference>
<evidence type="ECO:0000256" key="2">
    <source>
        <dbReference type="SAM" id="SignalP"/>
    </source>
</evidence>
<evidence type="ECO:0008006" key="5">
    <source>
        <dbReference type="Google" id="ProtNLM"/>
    </source>
</evidence>